<protein>
    <submittedName>
        <fullName evidence="1">Uncharacterized protein</fullName>
    </submittedName>
</protein>
<dbReference type="KEGG" id="vg:26628520"/>
<dbReference type="RefSeq" id="YP_009201297.1">
    <property type="nucleotide sequence ID" value="NC_028829.1"/>
</dbReference>
<dbReference type="EMBL" id="KP671755">
    <property type="protein sequence ID" value="AJT61035.1"/>
    <property type="molecule type" value="Genomic_DNA"/>
</dbReference>
<name>A0A0D4DAZ2_9CAUD</name>
<dbReference type="Proteomes" id="UP000202888">
    <property type="component" value="Segment"/>
</dbReference>
<accession>A0A0D4DAZ2</accession>
<proteinExistence type="predicted"/>
<evidence type="ECO:0000313" key="1">
    <source>
        <dbReference type="EMBL" id="AJT61035.1"/>
    </source>
</evidence>
<sequence length="88" mass="10143">MMITESIRLTTVRDMLDCPATSFAFWSREFMIMPDEDLTIKTDEEKVTFILLDSMCVVTVTLDDTLETLEAEFSDALTERAKRAKRIV</sequence>
<dbReference type="OrthoDB" id="38751at10239"/>
<organism evidence="1 2">
    <name type="scientific">Vibrio phage ValKK3</name>
    <dbReference type="NCBI Taxonomy" id="1610855"/>
    <lineage>
        <taxon>Viruses</taxon>
        <taxon>Duplodnaviria</taxon>
        <taxon>Heunggongvirae</taxon>
        <taxon>Uroviricota</taxon>
        <taxon>Caudoviricetes</taxon>
        <taxon>Pantevenvirales</taxon>
        <taxon>Straboviridae</taxon>
        <taxon>Schizotequatrovirus</taxon>
        <taxon>Schizotequatrovirus valkk3</taxon>
    </lineage>
</organism>
<keyword evidence="2" id="KW-1185">Reference proteome</keyword>
<dbReference type="GeneID" id="26628520"/>
<reference evidence="1 2" key="1">
    <citation type="journal article" date="2016" name="Genom Data">
        <title>Complete genome sequence of a giant Vibrio phage ValKK3 infecting Vibrio alginolyticus.</title>
        <authorList>
            <person name="Lal T.M."/>
            <person name="Sano M."/>
            <person name="Hatai K."/>
            <person name="Ransangan J."/>
        </authorList>
    </citation>
    <scope>NUCLEOTIDE SEQUENCE [LARGE SCALE GENOMIC DNA]</scope>
</reference>
<evidence type="ECO:0000313" key="2">
    <source>
        <dbReference type="Proteomes" id="UP000202888"/>
    </source>
</evidence>